<name>A0ABU0E7R9_9FIRM</name>
<keyword evidence="6" id="KW-0479">Metal-binding</keyword>
<evidence type="ECO:0000313" key="9">
    <source>
        <dbReference type="EMBL" id="MDQ0362876.1"/>
    </source>
</evidence>
<comment type="subcellular location">
    <subcellularLocation>
        <location evidence="6">Cytoplasm</location>
    </subcellularLocation>
</comment>
<dbReference type="Gene3D" id="2.40.50.140">
    <property type="entry name" value="Nucleic acid-binding proteins"/>
    <property type="match status" value="1"/>
</dbReference>
<dbReference type="GO" id="GO:0004654">
    <property type="term" value="F:polyribonucleotide nucleotidyltransferase activity"/>
    <property type="evidence" value="ECO:0007669"/>
    <property type="project" value="UniProtKB-EC"/>
</dbReference>
<dbReference type="EC" id="2.7.7.8" evidence="6"/>
<keyword evidence="6" id="KW-0460">Magnesium</keyword>
<dbReference type="CDD" id="cd04472">
    <property type="entry name" value="S1_PNPase"/>
    <property type="match status" value="1"/>
</dbReference>
<evidence type="ECO:0000256" key="2">
    <source>
        <dbReference type="ARBA" id="ARBA00022490"/>
    </source>
</evidence>
<gene>
    <name evidence="6" type="primary">pnp</name>
    <name evidence="9" type="ORF">J2S15_003637</name>
</gene>
<dbReference type="Pfam" id="PF03725">
    <property type="entry name" value="RNase_PH_C"/>
    <property type="match status" value="2"/>
</dbReference>
<dbReference type="InterPro" id="IPR015848">
    <property type="entry name" value="PNPase_PH_RNA-bd_bac/org-type"/>
</dbReference>
<dbReference type="Pfam" id="PF03726">
    <property type="entry name" value="PNPase"/>
    <property type="match status" value="1"/>
</dbReference>
<dbReference type="Pfam" id="PF00013">
    <property type="entry name" value="KH_1"/>
    <property type="match status" value="1"/>
</dbReference>
<dbReference type="PROSITE" id="PS50084">
    <property type="entry name" value="KH_TYPE_1"/>
    <property type="match status" value="1"/>
</dbReference>
<feature type="region of interest" description="Disordered" evidence="7">
    <location>
        <begin position="703"/>
        <end position="724"/>
    </location>
</feature>
<dbReference type="SUPFAM" id="SSF50249">
    <property type="entry name" value="Nucleic acid-binding proteins"/>
    <property type="match status" value="1"/>
</dbReference>
<proteinExistence type="inferred from homology"/>
<comment type="catalytic activity">
    <reaction evidence="6">
        <text>RNA(n+1) + phosphate = RNA(n) + a ribonucleoside 5'-diphosphate</text>
        <dbReference type="Rhea" id="RHEA:22096"/>
        <dbReference type="Rhea" id="RHEA-COMP:14527"/>
        <dbReference type="Rhea" id="RHEA-COMP:17342"/>
        <dbReference type="ChEBI" id="CHEBI:43474"/>
        <dbReference type="ChEBI" id="CHEBI:57930"/>
        <dbReference type="ChEBI" id="CHEBI:140395"/>
        <dbReference type="EC" id="2.7.7.8"/>
    </reaction>
</comment>
<dbReference type="CDD" id="cd02393">
    <property type="entry name" value="KH-I_PNPase"/>
    <property type="match status" value="1"/>
</dbReference>
<dbReference type="PROSITE" id="PS50126">
    <property type="entry name" value="S1"/>
    <property type="match status" value="1"/>
</dbReference>
<evidence type="ECO:0000256" key="4">
    <source>
        <dbReference type="ARBA" id="ARBA00022695"/>
    </source>
</evidence>
<dbReference type="InterPro" id="IPR004087">
    <property type="entry name" value="KH_dom"/>
</dbReference>
<dbReference type="NCBIfam" id="TIGR03591">
    <property type="entry name" value="polynuc_phos"/>
    <property type="match status" value="1"/>
</dbReference>
<dbReference type="PIRSF" id="PIRSF005499">
    <property type="entry name" value="PNPase"/>
    <property type="match status" value="1"/>
</dbReference>
<evidence type="ECO:0000256" key="7">
    <source>
        <dbReference type="SAM" id="MobiDB-lite"/>
    </source>
</evidence>
<dbReference type="InterPro" id="IPR027408">
    <property type="entry name" value="PNPase/RNase_PH_dom_sf"/>
</dbReference>
<organism evidence="9 10">
    <name type="scientific">Breznakia pachnodae</name>
    <dbReference type="NCBI Taxonomy" id="265178"/>
    <lineage>
        <taxon>Bacteria</taxon>
        <taxon>Bacillati</taxon>
        <taxon>Bacillota</taxon>
        <taxon>Erysipelotrichia</taxon>
        <taxon>Erysipelotrichales</taxon>
        <taxon>Erysipelotrichaceae</taxon>
        <taxon>Breznakia</taxon>
    </lineage>
</organism>
<evidence type="ECO:0000256" key="6">
    <source>
        <dbReference type="HAMAP-Rule" id="MF_01595"/>
    </source>
</evidence>
<dbReference type="NCBIfam" id="NF008805">
    <property type="entry name" value="PRK11824.1"/>
    <property type="match status" value="1"/>
</dbReference>
<evidence type="ECO:0000256" key="1">
    <source>
        <dbReference type="ARBA" id="ARBA00007404"/>
    </source>
</evidence>
<feature type="binding site" evidence="6">
    <location>
        <position position="492"/>
    </location>
    <ligand>
        <name>Mg(2+)</name>
        <dbReference type="ChEBI" id="CHEBI:18420"/>
    </ligand>
</feature>
<dbReference type="InterPro" id="IPR001247">
    <property type="entry name" value="ExoRNase_PH_dom1"/>
</dbReference>
<dbReference type="SMART" id="SM00322">
    <property type="entry name" value="KH"/>
    <property type="match status" value="1"/>
</dbReference>
<comment type="similarity">
    <text evidence="1 6">Belongs to the polyribonucleotide nucleotidyltransferase family.</text>
</comment>
<sequence>MAKEVFRLDFYGRGIVVETGELAKQAGGSVLVRYEDTVVLSTATASSQAKLDLDFFPLTVLYEEKLYSAGKIPGGFLRREGRPSERATLTARMIDRPIRPLFADGFRNEVQVVNTVLSVDTDCTPEMTAMMGASLALSVSDIPFNGPIAGVNVGYIDGEYVINPTPEQAEKSLIDLAVAGTKYAVNMVESGAKEVSEEEMLGAIMFGHEAIKKLVEFQETIVAKVGKEKREIALYTVEESIDALVRENYEAAIREAVSIEKKLERYGKIDELTDAAVAMIEEKEYENDKEKERAGKQAKQICHSIEADEVRRLIIEDKIRPDGRKIDEVRALDSQIDLLPRVHGSAVFTRGETQVLSVTTLGPMNDEQIIDDLTDVDRKRFMHHYNFPPYSVGETGRMGAPGRREIGHGALGERALAQVLPSVEEFPYAIRVVAEVLESNGSSSQASICAGTMSLMAAGVPIKAPVAGIAMGLIMDEDDNYTVLTDIQGMEDHFGDMDFKVAGTSKGITALQMDIKVNGITKEIFEEALAQASVARAHILENMMGAISEPRDEVSQYAPKTHIMHINVDKIKDVIGPGGKMINQIIEASDDVKIDIEDDGQVIIYHYNQEAIDTAAKMIADIVKEAKVGDIYDAKVVRIEKFGAFVNLFGAVDGLLHVSKIKHERVEKVEDVLKIGDIVKVKVMEIDDRGRVNVSAKALIERPKKEETKPAKEEEKKAEKTEEK</sequence>
<comment type="cofactor">
    <cofactor evidence="6">
        <name>Mg(2+)</name>
        <dbReference type="ChEBI" id="CHEBI:18420"/>
    </cofactor>
</comment>
<dbReference type="InterPro" id="IPR004088">
    <property type="entry name" value="KH_dom_type_1"/>
</dbReference>
<feature type="binding site" evidence="6">
    <location>
        <position position="498"/>
    </location>
    <ligand>
        <name>Mg(2+)</name>
        <dbReference type="ChEBI" id="CHEBI:18420"/>
    </ligand>
</feature>
<keyword evidence="5 6" id="KW-0694">RNA-binding</keyword>
<dbReference type="Gene3D" id="3.30.1370.10">
    <property type="entry name" value="K Homology domain, type 1"/>
    <property type="match status" value="1"/>
</dbReference>
<dbReference type="SUPFAM" id="SSF54211">
    <property type="entry name" value="Ribosomal protein S5 domain 2-like"/>
    <property type="match status" value="2"/>
</dbReference>
<dbReference type="EMBL" id="JAUSUR010000008">
    <property type="protein sequence ID" value="MDQ0362876.1"/>
    <property type="molecule type" value="Genomic_DNA"/>
</dbReference>
<evidence type="ECO:0000256" key="5">
    <source>
        <dbReference type="ARBA" id="ARBA00022884"/>
    </source>
</evidence>
<dbReference type="CDD" id="cd11363">
    <property type="entry name" value="RNase_PH_PNPase_1"/>
    <property type="match status" value="1"/>
</dbReference>
<dbReference type="InterPro" id="IPR036345">
    <property type="entry name" value="ExoRNase_PH_dom2_sf"/>
</dbReference>
<comment type="caution">
    <text evidence="9">The sequence shown here is derived from an EMBL/GenBank/DDBJ whole genome shotgun (WGS) entry which is preliminary data.</text>
</comment>
<dbReference type="CDD" id="cd11364">
    <property type="entry name" value="RNase_PH_PNPase_2"/>
    <property type="match status" value="1"/>
</dbReference>
<dbReference type="InterPro" id="IPR012162">
    <property type="entry name" value="PNPase"/>
</dbReference>
<dbReference type="SUPFAM" id="SSF46915">
    <property type="entry name" value="Polynucleotide phosphorylase/guanosine pentaphosphate synthase (PNPase/GPSI), domain 3"/>
    <property type="match status" value="1"/>
</dbReference>
<evidence type="ECO:0000313" key="10">
    <source>
        <dbReference type="Proteomes" id="UP001230220"/>
    </source>
</evidence>
<dbReference type="Pfam" id="PF01138">
    <property type="entry name" value="RNase_PH"/>
    <property type="match status" value="2"/>
</dbReference>
<reference evidence="9 10" key="1">
    <citation type="submission" date="2023-07" db="EMBL/GenBank/DDBJ databases">
        <title>Genomic Encyclopedia of Type Strains, Phase IV (KMG-IV): sequencing the most valuable type-strain genomes for metagenomic binning, comparative biology and taxonomic classification.</title>
        <authorList>
            <person name="Goeker M."/>
        </authorList>
    </citation>
    <scope>NUCLEOTIDE SEQUENCE [LARGE SCALE GENOMIC DNA]</scope>
    <source>
        <strain evidence="9 10">DSM 16784</strain>
    </source>
</reference>
<dbReference type="RefSeq" id="WP_307411046.1">
    <property type="nucleotide sequence ID" value="NZ_JAUSUR010000008.1"/>
</dbReference>
<dbReference type="HAMAP" id="MF_01595">
    <property type="entry name" value="PNPase"/>
    <property type="match status" value="1"/>
</dbReference>
<feature type="domain" description="S1 motif" evidence="8">
    <location>
        <begin position="629"/>
        <end position="697"/>
    </location>
</feature>
<dbReference type="SMART" id="SM00316">
    <property type="entry name" value="S1"/>
    <property type="match status" value="1"/>
</dbReference>
<keyword evidence="3 6" id="KW-0808">Transferase</keyword>
<dbReference type="InterPro" id="IPR020568">
    <property type="entry name" value="Ribosomal_Su5_D2-typ_SF"/>
</dbReference>
<dbReference type="InterPro" id="IPR003029">
    <property type="entry name" value="S1_domain"/>
</dbReference>
<keyword evidence="4 6" id="KW-0548">Nucleotidyltransferase</keyword>
<dbReference type="SUPFAM" id="SSF54791">
    <property type="entry name" value="Eukaryotic type KH-domain (KH-domain type I)"/>
    <property type="match status" value="1"/>
</dbReference>
<dbReference type="InterPro" id="IPR036456">
    <property type="entry name" value="PNPase_PH_RNA-bd_sf"/>
</dbReference>
<dbReference type="SUPFAM" id="SSF55666">
    <property type="entry name" value="Ribonuclease PH domain 2-like"/>
    <property type="match status" value="2"/>
</dbReference>
<keyword evidence="2 6" id="KW-0963">Cytoplasm</keyword>
<evidence type="ECO:0000259" key="8">
    <source>
        <dbReference type="PROSITE" id="PS50126"/>
    </source>
</evidence>
<accession>A0ABU0E7R9</accession>
<dbReference type="Gene3D" id="3.30.230.70">
    <property type="entry name" value="GHMP Kinase, N-terminal domain"/>
    <property type="match status" value="2"/>
</dbReference>
<comment type="function">
    <text evidence="6">Involved in mRNA degradation. Catalyzes the phosphorolysis of single-stranded polyribonucleotides processively in the 3'- to 5'-direction.</text>
</comment>
<protein>
    <recommendedName>
        <fullName evidence="6">Polyribonucleotide nucleotidyltransferase</fullName>
        <ecNumber evidence="6">2.7.7.8</ecNumber>
    </recommendedName>
    <alternativeName>
        <fullName evidence="6">Polynucleotide phosphorylase</fullName>
        <shortName evidence="6">PNPase</shortName>
    </alternativeName>
</protein>
<keyword evidence="10" id="KW-1185">Reference proteome</keyword>
<dbReference type="PANTHER" id="PTHR11252:SF0">
    <property type="entry name" value="POLYRIBONUCLEOTIDE NUCLEOTIDYLTRANSFERASE 1, MITOCHONDRIAL"/>
    <property type="match status" value="1"/>
</dbReference>
<dbReference type="Pfam" id="PF00575">
    <property type="entry name" value="S1"/>
    <property type="match status" value="1"/>
</dbReference>
<dbReference type="Proteomes" id="UP001230220">
    <property type="component" value="Unassembled WGS sequence"/>
</dbReference>
<dbReference type="PANTHER" id="PTHR11252">
    <property type="entry name" value="POLYRIBONUCLEOTIDE NUCLEOTIDYLTRANSFERASE"/>
    <property type="match status" value="1"/>
</dbReference>
<dbReference type="InterPro" id="IPR036612">
    <property type="entry name" value="KH_dom_type_1_sf"/>
</dbReference>
<evidence type="ECO:0000256" key="3">
    <source>
        <dbReference type="ARBA" id="ARBA00022679"/>
    </source>
</evidence>
<dbReference type="InterPro" id="IPR012340">
    <property type="entry name" value="NA-bd_OB-fold"/>
</dbReference>
<dbReference type="InterPro" id="IPR015847">
    <property type="entry name" value="ExoRNase_PH_dom2"/>
</dbReference>